<evidence type="ECO:0000313" key="3">
    <source>
        <dbReference type="Proteomes" id="UP000275408"/>
    </source>
</evidence>
<evidence type="ECO:0000313" key="2">
    <source>
        <dbReference type="EMBL" id="RMX45326.1"/>
    </source>
</evidence>
<dbReference type="Proteomes" id="UP000275408">
    <property type="component" value="Unassembled WGS sequence"/>
</dbReference>
<keyword evidence="3" id="KW-1185">Reference proteome</keyword>
<protein>
    <recommendedName>
        <fullName evidence="1">CHAT domain-containing protein</fullName>
    </recommendedName>
</protein>
<dbReference type="Pfam" id="PF12770">
    <property type="entry name" value="CHAT"/>
    <property type="match status" value="1"/>
</dbReference>
<reference evidence="2 3" key="1">
    <citation type="journal article" date="2018" name="Sci. Rep.">
        <title>Comparative analysis of the Pocillopora damicornis genome highlights role of immune system in coral evolution.</title>
        <authorList>
            <person name="Cunning R."/>
            <person name="Bay R.A."/>
            <person name="Gillette P."/>
            <person name="Baker A.C."/>
            <person name="Traylor-Knowles N."/>
        </authorList>
    </citation>
    <scope>NUCLEOTIDE SEQUENCE [LARGE SCALE GENOMIC DNA]</scope>
    <source>
        <strain evidence="2">RSMAS</strain>
        <tissue evidence="2">Whole animal</tissue>
    </source>
</reference>
<dbReference type="PANTHER" id="PTHR10098">
    <property type="entry name" value="RAPSYN-RELATED"/>
    <property type="match status" value="1"/>
</dbReference>
<organism evidence="2 3">
    <name type="scientific">Pocillopora damicornis</name>
    <name type="common">Cauliflower coral</name>
    <name type="synonym">Millepora damicornis</name>
    <dbReference type="NCBI Taxonomy" id="46731"/>
    <lineage>
        <taxon>Eukaryota</taxon>
        <taxon>Metazoa</taxon>
        <taxon>Cnidaria</taxon>
        <taxon>Anthozoa</taxon>
        <taxon>Hexacorallia</taxon>
        <taxon>Scleractinia</taxon>
        <taxon>Astrocoeniina</taxon>
        <taxon>Pocilloporidae</taxon>
        <taxon>Pocillopora</taxon>
    </lineage>
</organism>
<dbReference type="InterPro" id="IPR024983">
    <property type="entry name" value="CHAT_dom"/>
</dbReference>
<accession>A0A3M6TVD0</accession>
<name>A0A3M6TVD0_POCDA</name>
<dbReference type="AlphaFoldDB" id="A0A3M6TVD0"/>
<evidence type="ECO:0000259" key="1">
    <source>
        <dbReference type="Pfam" id="PF12770"/>
    </source>
</evidence>
<sequence length="303" mass="34034">MFFWVVRIGNDFQFRKINIGDHGSGYYLTANLIEKLNNELCGTLRAKCENLSLEDELSDDELANERAGDKPPEFPRQRQTLSLVLWYADLISGRCSRTFIVHGTMHNECSGTFAAEMDSNLNYLCESFRIRVIPCLTTLKLIVCVHIAAHHGRVETGEILLAPRTTRTSQTPAVKDNILTKKDVSSAHQRVRLVVLGYCHSARGEIKAAKGVIGIARSFLGAGARSVLVALWALGDEATMKFMKYFHKELIAGKRASEALRQATNFMREIEWLGKVWNWAPFVLIGNYVTLDLPQRLSSLDFG</sequence>
<gene>
    <name evidence="2" type="ORF">pdam_00000745</name>
</gene>
<feature type="domain" description="CHAT" evidence="1">
    <location>
        <begin position="144"/>
        <end position="287"/>
    </location>
</feature>
<proteinExistence type="predicted"/>
<dbReference type="OrthoDB" id="9991317at2759"/>
<dbReference type="EMBL" id="RCHS01002836">
    <property type="protein sequence ID" value="RMX45326.1"/>
    <property type="molecule type" value="Genomic_DNA"/>
</dbReference>
<comment type="caution">
    <text evidence="2">The sequence shown here is derived from an EMBL/GenBank/DDBJ whole genome shotgun (WGS) entry which is preliminary data.</text>
</comment>
<dbReference type="PANTHER" id="PTHR10098:SF106">
    <property type="entry name" value="TETRATRICOPEPTIDE REPEAT PROTEIN 28-LIKE PROTEIN"/>
    <property type="match status" value="1"/>
</dbReference>